<dbReference type="RefSeq" id="WP_239678727.1">
    <property type="nucleotide sequence ID" value="NZ_CP070499.1"/>
</dbReference>
<proteinExistence type="predicted"/>
<dbReference type="InterPro" id="IPR050397">
    <property type="entry name" value="Env_Response_Regulators"/>
</dbReference>
<dbReference type="GO" id="GO:0003677">
    <property type="term" value="F:DNA binding"/>
    <property type="evidence" value="ECO:0007669"/>
    <property type="project" value="UniProtKB-KW"/>
</dbReference>
<gene>
    <name evidence="6" type="ORF">JQS43_09630</name>
</gene>
<dbReference type="SMART" id="SM00419">
    <property type="entry name" value="HTH_CRP"/>
    <property type="match status" value="1"/>
</dbReference>
<dbReference type="CDD" id="cd00038">
    <property type="entry name" value="CAP_ED"/>
    <property type="match status" value="1"/>
</dbReference>
<dbReference type="Pfam" id="PF00027">
    <property type="entry name" value="cNMP_binding"/>
    <property type="match status" value="1"/>
</dbReference>
<dbReference type="InterPro" id="IPR000595">
    <property type="entry name" value="cNMP-bd_dom"/>
</dbReference>
<organism evidence="6 7">
    <name type="scientific">Natronosporangium hydrolyticum</name>
    <dbReference type="NCBI Taxonomy" id="2811111"/>
    <lineage>
        <taxon>Bacteria</taxon>
        <taxon>Bacillati</taxon>
        <taxon>Actinomycetota</taxon>
        <taxon>Actinomycetes</taxon>
        <taxon>Micromonosporales</taxon>
        <taxon>Micromonosporaceae</taxon>
        <taxon>Natronosporangium</taxon>
    </lineage>
</organism>
<evidence type="ECO:0000313" key="6">
    <source>
        <dbReference type="EMBL" id="QSB16506.1"/>
    </source>
</evidence>
<evidence type="ECO:0000256" key="3">
    <source>
        <dbReference type="ARBA" id="ARBA00023163"/>
    </source>
</evidence>
<dbReference type="InterPro" id="IPR036390">
    <property type="entry name" value="WH_DNA-bd_sf"/>
</dbReference>
<dbReference type="PROSITE" id="PS50042">
    <property type="entry name" value="CNMP_BINDING_3"/>
    <property type="match status" value="1"/>
</dbReference>
<dbReference type="PANTHER" id="PTHR24567">
    <property type="entry name" value="CRP FAMILY TRANSCRIPTIONAL REGULATORY PROTEIN"/>
    <property type="match status" value="1"/>
</dbReference>
<dbReference type="AlphaFoldDB" id="A0A895YP62"/>
<evidence type="ECO:0000259" key="4">
    <source>
        <dbReference type="PROSITE" id="PS50042"/>
    </source>
</evidence>
<evidence type="ECO:0000313" key="7">
    <source>
        <dbReference type="Proteomes" id="UP000662857"/>
    </source>
</evidence>
<dbReference type="PROSITE" id="PS51063">
    <property type="entry name" value="HTH_CRP_2"/>
    <property type="match status" value="1"/>
</dbReference>
<dbReference type="Gene3D" id="2.60.120.10">
    <property type="entry name" value="Jelly Rolls"/>
    <property type="match status" value="1"/>
</dbReference>
<dbReference type="Pfam" id="PF13545">
    <property type="entry name" value="HTH_Crp_2"/>
    <property type="match status" value="1"/>
</dbReference>
<dbReference type="PRINTS" id="PR00103">
    <property type="entry name" value="CAMPKINASE"/>
</dbReference>
<reference evidence="6" key="1">
    <citation type="submission" date="2021-02" db="EMBL/GenBank/DDBJ databases">
        <title>Natrosporangium hydrolyticum gen. nov., sp. nov, a haloalkaliphilic actinobacterium from a soda solonchak soil.</title>
        <authorList>
            <person name="Sorokin D.Y."/>
            <person name="Khijniak T.V."/>
            <person name="Zakharycheva A.P."/>
            <person name="Boueva O.V."/>
            <person name="Ariskina E.V."/>
            <person name="Hahnke R.L."/>
            <person name="Bunk B."/>
            <person name="Sproer C."/>
            <person name="Schumann P."/>
            <person name="Evtushenko L.I."/>
            <person name="Kublanov I.V."/>
        </authorList>
    </citation>
    <scope>NUCLEOTIDE SEQUENCE</scope>
    <source>
        <strain evidence="6">DSM 106523</strain>
    </source>
</reference>
<dbReference type="Proteomes" id="UP000662857">
    <property type="component" value="Chromosome"/>
</dbReference>
<dbReference type="PANTHER" id="PTHR24567:SF74">
    <property type="entry name" value="HTH-TYPE TRANSCRIPTIONAL REGULATOR ARCR"/>
    <property type="match status" value="1"/>
</dbReference>
<accession>A0A895YP62</accession>
<dbReference type="SMART" id="SM00100">
    <property type="entry name" value="cNMP"/>
    <property type="match status" value="1"/>
</dbReference>
<dbReference type="InterPro" id="IPR014710">
    <property type="entry name" value="RmlC-like_jellyroll"/>
</dbReference>
<evidence type="ECO:0000259" key="5">
    <source>
        <dbReference type="PROSITE" id="PS51063"/>
    </source>
</evidence>
<dbReference type="GO" id="GO:0003700">
    <property type="term" value="F:DNA-binding transcription factor activity"/>
    <property type="evidence" value="ECO:0007669"/>
    <property type="project" value="TreeGrafter"/>
</dbReference>
<dbReference type="KEGG" id="nhy:JQS43_09630"/>
<dbReference type="GO" id="GO:0005829">
    <property type="term" value="C:cytosol"/>
    <property type="evidence" value="ECO:0007669"/>
    <property type="project" value="TreeGrafter"/>
</dbReference>
<name>A0A895YP62_9ACTN</name>
<keyword evidence="2" id="KW-0238">DNA-binding</keyword>
<dbReference type="InterPro" id="IPR018490">
    <property type="entry name" value="cNMP-bd_dom_sf"/>
</dbReference>
<feature type="domain" description="HTH crp-type" evidence="5">
    <location>
        <begin position="144"/>
        <end position="213"/>
    </location>
</feature>
<keyword evidence="7" id="KW-1185">Reference proteome</keyword>
<feature type="domain" description="Cyclic nucleotide-binding" evidence="4">
    <location>
        <begin position="32"/>
        <end position="113"/>
    </location>
</feature>
<evidence type="ECO:0000256" key="1">
    <source>
        <dbReference type="ARBA" id="ARBA00023015"/>
    </source>
</evidence>
<dbReference type="SUPFAM" id="SSF51206">
    <property type="entry name" value="cAMP-binding domain-like"/>
    <property type="match status" value="1"/>
</dbReference>
<sequence>MRGESAGERGLAGLLPAAQWSALARLGVGVSFRQGQIFFQQGESGRHAYVLLRGAVKIQRSEPTGGQTILTVRAGGDVIGELAALDGQPRSATVTAISAVTARLLTGEQLRRFTADPAVSASFLHYTMARVRESAELRGELALLPVRSRLARALLRLGAGNGPGDRPEVQLSQQDLAQLVGASRNAVVVALAELRTAGLLTTHRKTIIIRDRSGLAGYAQP</sequence>
<dbReference type="InterPro" id="IPR012318">
    <property type="entry name" value="HTH_CRP"/>
</dbReference>
<keyword evidence="3" id="KW-0804">Transcription</keyword>
<evidence type="ECO:0000256" key="2">
    <source>
        <dbReference type="ARBA" id="ARBA00023125"/>
    </source>
</evidence>
<dbReference type="EMBL" id="CP070499">
    <property type="protein sequence ID" value="QSB16506.1"/>
    <property type="molecule type" value="Genomic_DNA"/>
</dbReference>
<dbReference type="Gene3D" id="1.10.10.10">
    <property type="entry name" value="Winged helix-like DNA-binding domain superfamily/Winged helix DNA-binding domain"/>
    <property type="match status" value="1"/>
</dbReference>
<dbReference type="SUPFAM" id="SSF46785">
    <property type="entry name" value="Winged helix' DNA-binding domain"/>
    <property type="match status" value="1"/>
</dbReference>
<protein>
    <submittedName>
        <fullName evidence="6">Crp/Fnr family transcriptional regulator</fullName>
    </submittedName>
</protein>
<keyword evidence="1" id="KW-0805">Transcription regulation</keyword>
<dbReference type="InterPro" id="IPR036388">
    <property type="entry name" value="WH-like_DNA-bd_sf"/>
</dbReference>